<reference evidence="2" key="1">
    <citation type="journal article" date="2020" name="Nature">
        <title>Giant virus diversity and host interactions through global metagenomics.</title>
        <authorList>
            <person name="Schulz F."/>
            <person name="Roux S."/>
            <person name="Paez-Espino D."/>
            <person name="Jungbluth S."/>
            <person name="Walsh D.A."/>
            <person name="Denef V.J."/>
            <person name="McMahon K.D."/>
            <person name="Konstantinidis K.T."/>
            <person name="Eloe-Fadrosh E.A."/>
            <person name="Kyrpides N.C."/>
            <person name="Woyke T."/>
        </authorList>
    </citation>
    <scope>NUCLEOTIDE SEQUENCE</scope>
    <source>
        <strain evidence="2">GVMAG-M-3300023184-182</strain>
    </source>
</reference>
<keyword evidence="1" id="KW-0472">Membrane</keyword>
<accession>A0A6C0I0R8</accession>
<dbReference type="AlphaFoldDB" id="A0A6C0I0R8"/>
<proteinExistence type="predicted"/>
<name>A0A6C0I0R8_9ZZZZ</name>
<evidence type="ECO:0008006" key="3">
    <source>
        <dbReference type="Google" id="ProtNLM"/>
    </source>
</evidence>
<evidence type="ECO:0000256" key="1">
    <source>
        <dbReference type="SAM" id="Phobius"/>
    </source>
</evidence>
<organism evidence="2">
    <name type="scientific">viral metagenome</name>
    <dbReference type="NCBI Taxonomy" id="1070528"/>
    <lineage>
        <taxon>unclassified sequences</taxon>
        <taxon>metagenomes</taxon>
        <taxon>organismal metagenomes</taxon>
    </lineage>
</organism>
<evidence type="ECO:0000313" key="2">
    <source>
        <dbReference type="EMBL" id="QHT85713.1"/>
    </source>
</evidence>
<dbReference type="EMBL" id="MN740044">
    <property type="protein sequence ID" value="QHT85713.1"/>
    <property type="molecule type" value="Genomic_DNA"/>
</dbReference>
<feature type="transmembrane region" description="Helical" evidence="1">
    <location>
        <begin position="9"/>
        <end position="26"/>
    </location>
</feature>
<sequence>MFFKYIKKNYIFIILLFLLIIGIFFYNSSYNNKELFTQQRKAYILTCDETSNRSQFSKSVLENIGFNVIFFKCIKNENKVLSNKISMQAIYEIIANGQDEWVYVFEDDINVLEDIKIDELIEYENISKTFFYLGTCGFENINNLYHPTKINGHEVAIVKGLVRGLHAIALSKDGAKELLEYSSNSSEIYMDMILEEFSQIHNPNLVRYDLESYIQGHRGIVFQDRDKFPTTI</sequence>
<protein>
    <recommendedName>
        <fullName evidence="3">Glycosyltransferase</fullName>
    </recommendedName>
</protein>
<keyword evidence="1" id="KW-1133">Transmembrane helix</keyword>
<keyword evidence="1" id="KW-0812">Transmembrane</keyword>